<sequence>MNSSSRTGARDPHIRKINIVLFGEAGVGKSSVINLIAGKEVAGVSADADGYTVAPTPYDITLGNNNIRILDTAGLGEPQLGVDSYLAGIEKTYQLIQSLIEAGGLHLLLFCMRGDRMTKTKRSNYQFFYEFLCHQKVPLALVFTGLERETVMEDWWRRNASAIEKFGIRSVGHACITAVRDDTPGHAEKYAESEKTIRELLVNCALEGNGFHMDSDSWLAVMGGAMTRLIPGGAVPKQNDIVKVLTKRCGLDLESAKRVAKLMRDCGGKGGADVIAREQWEERARAH</sequence>
<dbReference type="GO" id="GO:0005525">
    <property type="term" value="F:GTP binding"/>
    <property type="evidence" value="ECO:0007669"/>
    <property type="project" value="InterPro"/>
</dbReference>
<dbReference type="InterPro" id="IPR006073">
    <property type="entry name" value="GTP-bd"/>
</dbReference>
<accession>A0A0D0E939</accession>
<dbReference type="EMBL" id="KN824870">
    <property type="protein sequence ID" value="KIK99104.1"/>
    <property type="molecule type" value="Genomic_DNA"/>
</dbReference>
<keyword evidence="3" id="KW-1185">Reference proteome</keyword>
<dbReference type="HOGENOM" id="CLU_050405_0_0_1"/>
<dbReference type="OrthoDB" id="8954335at2759"/>
<evidence type="ECO:0000259" key="1">
    <source>
        <dbReference type="Pfam" id="PF01926"/>
    </source>
</evidence>
<reference evidence="2 3" key="1">
    <citation type="submission" date="2014-04" db="EMBL/GenBank/DDBJ databases">
        <authorList>
            <consortium name="DOE Joint Genome Institute"/>
            <person name="Kuo A."/>
            <person name="Kohler A."/>
            <person name="Jargeat P."/>
            <person name="Nagy L.G."/>
            <person name="Floudas D."/>
            <person name="Copeland A."/>
            <person name="Barry K.W."/>
            <person name="Cichocki N."/>
            <person name="Veneault-Fourrey C."/>
            <person name="LaButti K."/>
            <person name="Lindquist E.A."/>
            <person name="Lipzen A."/>
            <person name="Lundell T."/>
            <person name="Morin E."/>
            <person name="Murat C."/>
            <person name="Sun H."/>
            <person name="Tunlid A."/>
            <person name="Henrissat B."/>
            <person name="Grigoriev I.V."/>
            <person name="Hibbett D.S."/>
            <person name="Martin F."/>
            <person name="Nordberg H.P."/>
            <person name="Cantor M.N."/>
            <person name="Hua S.X."/>
        </authorList>
    </citation>
    <scope>NUCLEOTIDE SEQUENCE [LARGE SCALE GENOMIC DNA]</scope>
    <source>
        <strain evidence="2 3">Ve08.2h10</strain>
    </source>
</reference>
<dbReference type="InParanoid" id="A0A0D0E939"/>
<evidence type="ECO:0000313" key="3">
    <source>
        <dbReference type="Proteomes" id="UP000054538"/>
    </source>
</evidence>
<reference evidence="3" key="2">
    <citation type="submission" date="2015-01" db="EMBL/GenBank/DDBJ databases">
        <title>Evolutionary Origins and Diversification of the Mycorrhizal Mutualists.</title>
        <authorList>
            <consortium name="DOE Joint Genome Institute"/>
            <consortium name="Mycorrhizal Genomics Consortium"/>
            <person name="Kohler A."/>
            <person name="Kuo A."/>
            <person name="Nagy L.G."/>
            <person name="Floudas D."/>
            <person name="Copeland A."/>
            <person name="Barry K.W."/>
            <person name="Cichocki N."/>
            <person name="Veneault-Fourrey C."/>
            <person name="LaButti K."/>
            <person name="Lindquist E.A."/>
            <person name="Lipzen A."/>
            <person name="Lundell T."/>
            <person name="Morin E."/>
            <person name="Murat C."/>
            <person name="Riley R."/>
            <person name="Ohm R."/>
            <person name="Sun H."/>
            <person name="Tunlid A."/>
            <person name="Henrissat B."/>
            <person name="Grigoriev I.V."/>
            <person name="Hibbett D.S."/>
            <person name="Martin F."/>
        </authorList>
    </citation>
    <scope>NUCLEOTIDE SEQUENCE [LARGE SCALE GENOMIC DNA]</scope>
    <source>
        <strain evidence="3">Ve08.2h10</strain>
    </source>
</reference>
<name>A0A0D0E939_9AGAM</name>
<feature type="domain" description="G" evidence="1">
    <location>
        <begin position="19"/>
        <end position="141"/>
    </location>
</feature>
<evidence type="ECO:0000313" key="2">
    <source>
        <dbReference type="EMBL" id="KIK99104.1"/>
    </source>
</evidence>
<proteinExistence type="predicted"/>
<dbReference type="SUPFAM" id="SSF52540">
    <property type="entry name" value="P-loop containing nucleoside triphosphate hydrolases"/>
    <property type="match status" value="1"/>
</dbReference>
<dbReference type="Proteomes" id="UP000054538">
    <property type="component" value="Unassembled WGS sequence"/>
</dbReference>
<dbReference type="AlphaFoldDB" id="A0A0D0E939"/>
<dbReference type="Pfam" id="PF01926">
    <property type="entry name" value="MMR_HSR1"/>
    <property type="match status" value="1"/>
</dbReference>
<protein>
    <recommendedName>
        <fullName evidence="1">G domain-containing protein</fullName>
    </recommendedName>
</protein>
<dbReference type="InterPro" id="IPR027417">
    <property type="entry name" value="P-loop_NTPase"/>
</dbReference>
<dbReference type="Gene3D" id="3.40.50.300">
    <property type="entry name" value="P-loop containing nucleotide triphosphate hydrolases"/>
    <property type="match status" value="1"/>
</dbReference>
<organism evidence="2 3">
    <name type="scientific">Paxillus rubicundulus Ve08.2h10</name>
    <dbReference type="NCBI Taxonomy" id="930991"/>
    <lineage>
        <taxon>Eukaryota</taxon>
        <taxon>Fungi</taxon>
        <taxon>Dikarya</taxon>
        <taxon>Basidiomycota</taxon>
        <taxon>Agaricomycotina</taxon>
        <taxon>Agaricomycetes</taxon>
        <taxon>Agaricomycetidae</taxon>
        <taxon>Boletales</taxon>
        <taxon>Paxilineae</taxon>
        <taxon>Paxillaceae</taxon>
        <taxon>Paxillus</taxon>
    </lineage>
</organism>
<gene>
    <name evidence="2" type="ORF">PAXRUDRAFT_587962</name>
</gene>
<dbReference type="STRING" id="930991.A0A0D0E939"/>